<name>A0ACA9YET8_9ASCO</name>
<dbReference type="EMBL" id="CALSDN010000013">
    <property type="protein sequence ID" value="CAH6723255.1"/>
    <property type="molecule type" value="Genomic_DNA"/>
</dbReference>
<dbReference type="Proteomes" id="UP001152531">
    <property type="component" value="Unassembled WGS sequence"/>
</dbReference>
<sequence>MTVSDVKIAIDRGGTFTDVLAIIPGQSDYMFKLLSVDPANYKDATIEGIRRVLEKVTGARIPKGQPLDTTCVSSIRMGTTVATNALLERKGVRSAFLVTRGFKDILHIGDQTRPDLFALVVDKPSPLYEEVVEIGERVTIPSATEDPESLNYHDKVDGEKLVHGESKDVFQILKPLDKDDARKKLLELKVKGIDSIGICLIHGYSYQAHEQQLKEIAEEVGFSNISVSHELIPMISAIPRSQSTVVDAYLTPIVKEYINNFLSGLKGSDTRIEFMQSDGGLCSWDKFTGLKALLSGPAGGVVGEAETCYDANEKTPIVGFDMGGTSTDVSRYAGSYEHVFKSITAGVQIAAPQLDINTVAAGGGSILTYQHGVFKVGPDSAGAHPGPACYRKGGPLTITDANLMCGRILPQYFPQIFGPNENEPLDTDIVEKKFQELAETINKDGSKYTAFEVALGFLKVANFQMAKPIRVLTESRGFDVSQHNLASFGGAGGQHATSIASILKMRRVLIHRYSSILSAYGIALADIVQEDQKPCHEVYGDKTRDELLDKCKSLVTNVKQQLLAQGVNENTIEAEIFFNMGYDGSDTFLMIPQPEDNDFHRVFTEVHKRQFSFVDKNRGVVVHDIRVRASGNVSKIKEVSPFDDLAKIEKFSTAKPITTSKIHFEEGLLDSRIYELSNLPVGSVVKGPSLILDATQTILVTPSSTATILSRHVVIDLEKSKGEKVMEDSIDPILLSVFANRFTAIAEDMGRTLQKISISPNIKERMDFSCALFDADGDLVANAPHVPVHLGSMSNSIRYAKKFWEGNIHEGDILATNHPIAGGTHLPDITLISPVFKDGEIVFFTASRAHHAEIGGSVPGSCAADATSLYEEGAQFVAWKIVSKGEFDHAGVQKYFVDEPASYPGCSGTRRLKDNVSDLNAQIASNQRGVNLLMELFNEYGTEVVLRYMKGVEATAEVAVRKFLKQIYHERKEQLPLTAEEIMDDGSLIKVSIDIKADGSATYDFTGTSEEAFNCGNAPIAITYACIIYCLRLMVNSDIPLNEGCLNPVTPIIPKGSILNPSPFAAVSAANSATAQRLTDTILKAYQVCGASSGSNNTLAFGKGGITNGVMKPGFAMVETIGGGIGAVEGSDGFSGVHCHMTNTKITDPEVLELRYPIVLHEFSVRHRSGGDGAYKGGDGLVRIYEFTTPLSCTLRTQRRVNAPFGIKGGKEAKRGENRLGRKRGDEVQWILLPSFAQFKVEAGDFVKIRTPGGGGYGEPTDIKPGITKTSTHIPLAGGTVASMNDLGITSQ</sequence>
<proteinExistence type="predicted"/>
<reference evidence="1" key="1">
    <citation type="submission" date="2022-06" db="EMBL/GenBank/DDBJ databases">
        <authorList>
            <person name="Legras J.-L."/>
            <person name="Devillers H."/>
            <person name="Grondin C."/>
        </authorList>
    </citation>
    <scope>NUCLEOTIDE SEQUENCE</scope>
    <source>
        <strain evidence="1">CLIB 1444</strain>
    </source>
</reference>
<evidence type="ECO:0000313" key="2">
    <source>
        <dbReference type="Proteomes" id="UP001152531"/>
    </source>
</evidence>
<comment type="caution">
    <text evidence="1">The sequence shown here is derived from an EMBL/GenBank/DDBJ whole genome shotgun (WGS) entry which is preliminary data.</text>
</comment>
<keyword evidence="2" id="KW-1185">Reference proteome</keyword>
<evidence type="ECO:0000313" key="1">
    <source>
        <dbReference type="EMBL" id="CAH6723255.1"/>
    </source>
</evidence>
<gene>
    <name evidence="1" type="ORF">CLIB1444_13S03796</name>
</gene>
<accession>A0ACA9YET8</accession>
<organism evidence="1 2">
    <name type="scientific">[Candida] jaroonii</name>
    <dbReference type="NCBI Taxonomy" id="467808"/>
    <lineage>
        <taxon>Eukaryota</taxon>
        <taxon>Fungi</taxon>
        <taxon>Dikarya</taxon>
        <taxon>Ascomycota</taxon>
        <taxon>Saccharomycotina</taxon>
        <taxon>Pichiomycetes</taxon>
        <taxon>Debaryomycetaceae</taxon>
        <taxon>Yamadazyma</taxon>
    </lineage>
</organism>
<protein>
    <submittedName>
        <fullName evidence="1">5-oxoprolinase</fullName>
    </submittedName>
</protein>